<feature type="compositionally biased region" description="Polar residues" evidence="1">
    <location>
        <begin position="21"/>
        <end position="32"/>
    </location>
</feature>
<feature type="compositionally biased region" description="Polar residues" evidence="1">
    <location>
        <begin position="151"/>
        <end position="169"/>
    </location>
</feature>
<feature type="region of interest" description="Disordered" evidence="1">
    <location>
        <begin position="240"/>
        <end position="289"/>
    </location>
</feature>
<dbReference type="EMBL" id="SOCQ01000003">
    <property type="protein sequence ID" value="TDV50555.1"/>
    <property type="molecule type" value="Genomic_DNA"/>
</dbReference>
<accession>A0A4R7VML2</accession>
<reference evidence="2 3" key="1">
    <citation type="submission" date="2019-03" db="EMBL/GenBank/DDBJ databases">
        <title>Genomic analyses of the natural microbiome of Caenorhabditis elegans.</title>
        <authorList>
            <person name="Samuel B."/>
        </authorList>
    </citation>
    <scope>NUCLEOTIDE SEQUENCE [LARGE SCALE GENOMIC DNA]</scope>
    <source>
        <strain evidence="2 3">BIGb0525</strain>
    </source>
</reference>
<protein>
    <submittedName>
        <fullName evidence="2">Uncharacterized protein</fullName>
    </submittedName>
</protein>
<dbReference type="AlphaFoldDB" id="A0A4R7VML2"/>
<sequence>MPKPPKKAPVTAPTDTTATTRAVQSDSGSRVTANLPDTLLSIVDSSPGSPPPGTSTNRSPAVIVNEYRTARSAIAWPQDRLHELTPSGENTGLFTGPDQRTYAQIGSEGRFVVERDSQGNYYVPLTFAPGVPGPVLTRIEGEASWHIQRPGWQSTESRPSTPATPQTISYLSPEDATTLTRAELSTGGIRYNKFKHTFVDTAKGTVMVRKNQQGEYQLTSVTSRNSPEVFYEQIPGTVLWRRKGPDSPTSESPAEGGSRQSGEVDESQPGPSKRPRTDTPEDPVPAPVTDTSAAAEQTPFFWLPWGHLNKPPLVESVQLGWFHYPIVPVGSNPAPKVYFVQHPDFAPADFDAFEHMLYTAPSLQPVATFRVGNDPGEINPGKRFFSEPISQSVARAFPDFSDPTAYAVARKLFELAGNSPVITGTGLINIQAVLHQWKQTPFPSAPAYADPLNMLAVAPSTDFQGKKLIRMPSQVDSELERLTFDPKYFPIEWNHYKTYPTDLNLRRLLGALLVRSGYDVFPLTYEHRKPTLVLRREPHDQVYFLKLGAVEYIGLSHTPGNELADPDLPARIGADALQALTTATAQNKVVWLIGGVLKVQSNPESVFILRER</sequence>
<dbReference type="Proteomes" id="UP000295804">
    <property type="component" value="Unassembled WGS sequence"/>
</dbReference>
<evidence type="ECO:0000256" key="1">
    <source>
        <dbReference type="SAM" id="MobiDB-lite"/>
    </source>
</evidence>
<dbReference type="RefSeq" id="WP_134175070.1">
    <property type="nucleotide sequence ID" value="NZ_SOCQ01000003.1"/>
</dbReference>
<organism evidence="2 3">
    <name type="scientific">Pseudomonas helmanticensis</name>
    <dbReference type="NCBI Taxonomy" id="1471381"/>
    <lineage>
        <taxon>Bacteria</taxon>
        <taxon>Pseudomonadati</taxon>
        <taxon>Pseudomonadota</taxon>
        <taxon>Gammaproteobacteria</taxon>
        <taxon>Pseudomonadales</taxon>
        <taxon>Pseudomonadaceae</taxon>
        <taxon>Pseudomonas</taxon>
    </lineage>
</organism>
<feature type="region of interest" description="Disordered" evidence="1">
    <location>
        <begin position="149"/>
        <end position="169"/>
    </location>
</feature>
<feature type="compositionally biased region" description="Low complexity" evidence="1">
    <location>
        <begin position="8"/>
        <end position="20"/>
    </location>
</feature>
<comment type="caution">
    <text evidence="2">The sequence shown here is derived from an EMBL/GenBank/DDBJ whole genome shotgun (WGS) entry which is preliminary data.</text>
</comment>
<proteinExistence type="predicted"/>
<evidence type="ECO:0000313" key="2">
    <source>
        <dbReference type="EMBL" id="TDV50555.1"/>
    </source>
</evidence>
<feature type="region of interest" description="Disordered" evidence="1">
    <location>
        <begin position="1"/>
        <end position="60"/>
    </location>
</feature>
<evidence type="ECO:0000313" key="3">
    <source>
        <dbReference type="Proteomes" id="UP000295804"/>
    </source>
</evidence>
<name>A0A4R7VML2_9PSED</name>
<gene>
    <name evidence="2" type="ORF">EDF87_103187</name>
</gene>